<reference evidence="1 2" key="1">
    <citation type="submission" date="2016-06" db="EMBL/GenBank/DDBJ databases">
        <authorList>
            <person name="Kjaerup R.B."/>
            <person name="Dalgaard T.S."/>
            <person name="Juul-Madsen H.R."/>
        </authorList>
    </citation>
    <scope>NUCLEOTIDE SEQUENCE [LARGE SCALE GENOMIC DNA]</scope>
    <source>
        <strain evidence="1 2">373-A1</strain>
    </source>
</reference>
<evidence type="ECO:0000313" key="1">
    <source>
        <dbReference type="EMBL" id="OBY10780.1"/>
    </source>
</evidence>
<dbReference type="GeneID" id="42774706"/>
<name>A0A174QI46_9CLOT</name>
<keyword evidence="2" id="KW-1185">Reference proteome</keyword>
<dbReference type="eggNOG" id="COG1550">
    <property type="taxonomic scope" value="Bacteria"/>
</dbReference>
<gene>
    <name evidence="1" type="ORF">CP373A1_09750</name>
</gene>
<dbReference type="Proteomes" id="UP000092714">
    <property type="component" value="Unassembled WGS sequence"/>
</dbReference>
<comment type="caution">
    <text evidence="1">The sequence shown here is derived from an EMBL/GenBank/DDBJ whole genome shotgun (WGS) entry which is preliminary data.</text>
</comment>
<dbReference type="EMBL" id="MAPZ01000019">
    <property type="protein sequence ID" value="OBY10780.1"/>
    <property type="molecule type" value="Genomic_DNA"/>
</dbReference>
<accession>A0A174QI46</accession>
<proteinExistence type="predicted"/>
<protein>
    <recommendedName>
        <fullName evidence="3">DUF503 domain-containing protein</fullName>
    </recommendedName>
</protein>
<dbReference type="InterPro" id="IPR036746">
    <property type="entry name" value="TT1725-like_sf"/>
</dbReference>
<sequence>MKILVMEIKIRVSWVQSLKEKRMIVNSITQRLKNKFNISVGEMFHQDNHKIIGIALSKVCSTNAIVDTTKEKVISFIEENCDGEIIEIFDETIEY</sequence>
<dbReference type="OrthoDB" id="9809023at2"/>
<evidence type="ECO:0000313" key="2">
    <source>
        <dbReference type="Proteomes" id="UP000092714"/>
    </source>
</evidence>
<dbReference type="PANTHER" id="PTHR36441:SF1">
    <property type="entry name" value="DUF503 DOMAIN-CONTAINING PROTEIN"/>
    <property type="match status" value="1"/>
</dbReference>
<evidence type="ECO:0008006" key="3">
    <source>
        <dbReference type="Google" id="ProtNLM"/>
    </source>
</evidence>
<dbReference type="RefSeq" id="WP_027096868.1">
    <property type="nucleotide sequence ID" value="NZ_CABHIH010000002.1"/>
</dbReference>
<dbReference type="AlphaFoldDB" id="A0A174QI46"/>
<dbReference type="Pfam" id="PF04456">
    <property type="entry name" value="DUF503"/>
    <property type="match status" value="1"/>
</dbReference>
<dbReference type="Gene3D" id="3.30.70.1120">
    <property type="entry name" value="TT1725-like"/>
    <property type="match status" value="1"/>
</dbReference>
<dbReference type="PANTHER" id="PTHR36441">
    <property type="entry name" value="HYPOTHETICAL CYTOSOLIC PROTEIN"/>
    <property type="match status" value="1"/>
</dbReference>
<organism evidence="1 2">
    <name type="scientific">Clostridium paraputrificum</name>
    <dbReference type="NCBI Taxonomy" id="29363"/>
    <lineage>
        <taxon>Bacteria</taxon>
        <taxon>Bacillati</taxon>
        <taxon>Bacillota</taxon>
        <taxon>Clostridia</taxon>
        <taxon>Eubacteriales</taxon>
        <taxon>Clostridiaceae</taxon>
        <taxon>Clostridium</taxon>
    </lineage>
</organism>
<dbReference type="InterPro" id="IPR007546">
    <property type="entry name" value="DUF503"/>
</dbReference>
<dbReference type="SUPFAM" id="SSF103007">
    <property type="entry name" value="Hypothetical protein TT1725"/>
    <property type="match status" value="1"/>
</dbReference>